<keyword evidence="3" id="KW-1185">Reference proteome</keyword>
<sequence length="135" mass="15097">MATEAGELSGGWPLGLENMSIRQEIVDNFQISREPYTSQPRSTSFSSFTSSELDTESTRSSFQDPSVSLGRLLGMKPRQGEDFYFKDLTRLEESHGVLSTATKSHEMDMSKGICIPLFLNFRFQISPSRSCGRGQ</sequence>
<accession>A0AAD4S3U0</accession>
<comment type="caution">
    <text evidence="2">The sequence shown here is derived from an EMBL/GenBank/DDBJ whole genome shotgun (WGS) entry which is preliminary data.</text>
</comment>
<feature type="compositionally biased region" description="Low complexity" evidence="1">
    <location>
        <begin position="37"/>
        <end position="52"/>
    </location>
</feature>
<protein>
    <submittedName>
        <fullName evidence="2">Uncharacterized protein</fullName>
    </submittedName>
</protein>
<reference evidence="2" key="1">
    <citation type="submission" date="2022-04" db="EMBL/GenBank/DDBJ databases">
        <title>A functionally conserved STORR gene fusion in Papaver species that diverged 16.8 million years ago.</title>
        <authorList>
            <person name="Catania T."/>
        </authorList>
    </citation>
    <scope>NUCLEOTIDE SEQUENCE</scope>
    <source>
        <strain evidence="2">S-188037</strain>
    </source>
</reference>
<organism evidence="2 3">
    <name type="scientific">Papaver atlanticum</name>
    <dbReference type="NCBI Taxonomy" id="357466"/>
    <lineage>
        <taxon>Eukaryota</taxon>
        <taxon>Viridiplantae</taxon>
        <taxon>Streptophyta</taxon>
        <taxon>Embryophyta</taxon>
        <taxon>Tracheophyta</taxon>
        <taxon>Spermatophyta</taxon>
        <taxon>Magnoliopsida</taxon>
        <taxon>Ranunculales</taxon>
        <taxon>Papaveraceae</taxon>
        <taxon>Papaveroideae</taxon>
        <taxon>Papaver</taxon>
    </lineage>
</organism>
<dbReference type="InterPro" id="IPR040344">
    <property type="entry name" value="At3g17950-like"/>
</dbReference>
<dbReference type="PANTHER" id="PTHR33544:SF14">
    <property type="entry name" value="PROTEIN, PUTATIVE-RELATED"/>
    <property type="match status" value="1"/>
</dbReference>
<proteinExistence type="predicted"/>
<evidence type="ECO:0000313" key="3">
    <source>
        <dbReference type="Proteomes" id="UP001202328"/>
    </source>
</evidence>
<feature type="region of interest" description="Disordered" evidence="1">
    <location>
        <begin position="32"/>
        <end position="68"/>
    </location>
</feature>
<evidence type="ECO:0000313" key="2">
    <source>
        <dbReference type="EMBL" id="KAI3859306.1"/>
    </source>
</evidence>
<gene>
    <name evidence="2" type="ORF">MKW98_007687</name>
</gene>
<evidence type="ECO:0000256" key="1">
    <source>
        <dbReference type="SAM" id="MobiDB-lite"/>
    </source>
</evidence>
<dbReference type="AlphaFoldDB" id="A0AAD4S3U0"/>
<name>A0AAD4S3U0_9MAGN</name>
<dbReference type="PANTHER" id="PTHR33544">
    <property type="entry name" value="DUF4005 DOMAIN-CONTAINING PROTEIN-RELATED"/>
    <property type="match status" value="1"/>
</dbReference>
<dbReference type="EMBL" id="JAJJMB010014612">
    <property type="protein sequence ID" value="KAI3859306.1"/>
    <property type="molecule type" value="Genomic_DNA"/>
</dbReference>
<dbReference type="Proteomes" id="UP001202328">
    <property type="component" value="Unassembled WGS sequence"/>
</dbReference>